<evidence type="ECO:0000256" key="2">
    <source>
        <dbReference type="ARBA" id="ARBA00022679"/>
    </source>
</evidence>
<dbReference type="CDD" id="cd02440">
    <property type="entry name" value="AdoMet_MTases"/>
    <property type="match status" value="1"/>
</dbReference>
<dbReference type="Gene3D" id="3.40.50.150">
    <property type="entry name" value="Vaccinia Virus protein VP39"/>
    <property type="match status" value="1"/>
</dbReference>
<name>A0ABY9VLC8_9BACI</name>
<accession>A0ABY9VLC8</accession>
<evidence type="ECO:0000313" key="5">
    <source>
        <dbReference type="Proteomes" id="UP001303324"/>
    </source>
</evidence>
<dbReference type="EMBL" id="CP134494">
    <property type="protein sequence ID" value="WNF24673.1"/>
    <property type="molecule type" value="Genomic_DNA"/>
</dbReference>
<dbReference type="SUPFAM" id="SSF53335">
    <property type="entry name" value="S-adenosyl-L-methionine-dependent methyltransferases"/>
    <property type="match status" value="1"/>
</dbReference>
<keyword evidence="1 4" id="KW-0489">Methyltransferase</keyword>
<gene>
    <name evidence="4" type="ORF">RH061_09365</name>
</gene>
<organism evidence="4 5">
    <name type="scientific">Mesobacillus jeotgali</name>
    <dbReference type="NCBI Taxonomy" id="129985"/>
    <lineage>
        <taxon>Bacteria</taxon>
        <taxon>Bacillati</taxon>
        <taxon>Bacillota</taxon>
        <taxon>Bacilli</taxon>
        <taxon>Bacillales</taxon>
        <taxon>Bacillaceae</taxon>
        <taxon>Mesobacillus</taxon>
    </lineage>
</organism>
<dbReference type="GO" id="GO:0008168">
    <property type="term" value="F:methyltransferase activity"/>
    <property type="evidence" value="ECO:0007669"/>
    <property type="project" value="UniProtKB-KW"/>
</dbReference>
<keyword evidence="2 4" id="KW-0808">Transferase</keyword>
<dbReference type="EC" id="2.1.-.-" evidence="4"/>
<dbReference type="InterPro" id="IPR041698">
    <property type="entry name" value="Methyltransf_25"/>
</dbReference>
<sequence length="209" mass="23909">MLNKQGFDLWAVGYDKTVQVSEENGVYPFAGYRAILNRIFNEVMEKENARVLDIGFGTGVLTSKLYENGHHIDGIDFSERMIALAQPKMPQANLIEWDIANGLPAEVKTKRYEYIVSTYAMHHLTDAEKVTFIRELMSLLTDGGKILIGDIAFETRQQLEFCKNDSKEFWDDNEFYFVFNEISSDLEDSCILDFLPISHCGGVIQIMKK</sequence>
<evidence type="ECO:0000313" key="4">
    <source>
        <dbReference type="EMBL" id="WNF24673.1"/>
    </source>
</evidence>
<dbReference type="Pfam" id="PF13649">
    <property type="entry name" value="Methyltransf_25"/>
    <property type="match status" value="1"/>
</dbReference>
<dbReference type="GO" id="GO:0032259">
    <property type="term" value="P:methylation"/>
    <property type="evidence" value="ECO:0007669"/>
    <property type="project" value="UniProtKB-KW"/>
</dbReference>
<proteinExistence type="predicted"/>
<dbReference type="PANTHER" id="PTHR43861">
    <property type="entry name" value="TRANS-ACONITATE 2-METHYLTRANSFERASE-RELATED"/>
    <property type="match status" value="1"/>
</dbReference>
<protein>
    <submittedName>
        <fullName evidence="4">Class I SAM-dependent methyltransferase</fullName>
        <ecNumber evidence="4">2.1.-.-</ecNumber>
    </submittedName>
</protein>
<dbReference type="PANTHER" id="PTHR43861:SF1">
    <property type="entry name" value="TRANS-ACONITATE 2-METHYLTRANSFERASE"/>
    <property type="match status" value="1"/>
</dbReference>
<reference evidence="4 5" key="1">
    <citation type="submission" date="2023-09" db="EMBL/GenBank/DDBJ databases">
        <title>Microbial mechanism of fulvic acid promoting antimony reduction mineralization in rice fields.</title>
        <authorList>
            <person name="Chen G."/>
            <person name="Lan J."/>
        </authorList>
    </citation>
    <scope>NUCLEOTIDE SEQUENCE [LARGE SCALE GENOMIC DNA]</scope>
    <source>
        <strain evidence="4 5">PS1</strain>
    </source>
</reference>
<dbReference type="Proteomes" id="UP001303324">
    <property type="component" value="Chromosome"/>
</dbReference>
<dbReference type="RefSeq" id="WP_311075602.1">
    <property type="nucleotide sequence ID" value="NZ_CP134494.1"/>
</dbReference>
<evidence type="ECO:0000256" key="1">
    <source>
        <dbReference type="ARBA" id="ARBA00022603"/>
    </source>
</evidence>
<feature type="domain" description="Methyltransferase" evidence="3">
    <location>
        <begin position="51"/>
        <end position="144"/>
    </location>
</feature>
<evidence type="ECO:0000259" key="3">
    <source>
        <dbReference type="Pfam" id="PF13649"/>
    </source>
</evidence>
<dbReference type="InterPro" id="IPR029063">
    <property type="entry name" value="SAM-dependent_MTases_sf"/>
</dbReference>
<keyword evidence="5" id="KW-1185">Reference proteome</keyword>